<feature type="region of interest" description="Disordered" evidence="1">
    <location>
        <begin position="1"/>
        <end position="25"/>
    </location>
</feature>
<dbReference type="PROSITE" id="PS50838">
    <property type="entry name" value="MAGE"/>
    <property type="match status" value="2"/>
</dbReference>
<gene>
    <name evidence="3" type="ORF">H920_01496</name>
</gene>
<dbReference type="FunFam" id="1.10.10.1210:FF:000001">
    <property type="entry name" value="melanoma-associated antigen D1"/>
    <property type="match status" value="2"/>
</dbReference>
<organism evidence="3 4">
    <name type="scientific">Fukomys damarensis</name>
    <name type="common">Damaraland mole rat</name>
    <name type="synonym">Cryptomys damarensis</name>
    <dbReference type="NCBI Taxonomy" id="885580"/>
    <lineage>
        <taxon>Eukaryota</taxon>
        <taxon>Metazoa</taxon>
        <taxon>Chordata</taxon>
        <taxon>Craniata</taxon>
        <taxon>Vertebrata</taxon>
        <taxon>Euteleostomi</taxon>
        <taxon>Mammalia</taxon>
        <taxon>Eutheria</taxon>
        <taxon>Euarchontoglires</taxon>
        <taxon>Glires</taxon>
        <taxon>Rodentia</taxon>
        <taxon>Hystricomorpha</taxon>
        <taxon>Bathyergidae</taxon>
        <taxon>Fukomys</taxon>
    </lineage>
</organism>
<dbReference type="eggNOG" id="KOG4562">
    <property type="taxonomic scope" value="Eukaryota"/>
</dbReference>
<dbReference type="SMART" id="SM01373">
    <property type="entry name" value="MAGE"/>
    <property type="match status" value="2"/>
</dbReference>
<evidence type="ECO:0000256" key="1">
    <source>
        <dbReference type="SAM" id="MobiDB-lite"/>
    </source>
</evidence>
<dbReference type="GO" id="GO:0000122">
    <property type="term" value="P:negative regulation of transcription by RNA polymerase II"/>
    <property type="evidence" value="ECO:0007669"/>
    <property type="project" value="TreeGrafter"/>
</dbReference>
<dbReference type="PANTHER" id="PTHR11736:SF14">
    <property type="entry name" value="NSE3 HOMOLOG, SMC5-SMC6 COMPLEX COMPONENT"/>
    <property type="match status" value="1"/>
</dbReference>
<feature type="domain" description="MAGE" evidence="2">
    <location>
        <begin position="38"/>
        <end position="238"/>
    </location>
</feature>
<dbReference type="AlphaFoldDB" id="A0A091DY97"/>
<dbReference type="Pfam" id="PF01454">
    <property type="entry name" value="MAGE"/>
    <property type="match status" value="2"/>
</dbReference>
<keyword evidence="4" id="KW-1185">Reference proteome</keyword>
<sequence>MASTQRSQCSEGSGRQEEEGSTTSQDMNVPQILRSVLLNDKLHKLVSLLFQKYQKKEQITMEEMLHVVDNDYHERFPLIFRELCECMCLGLGIEMRAVDPSGQTYELLPVLGLTYNGILDEDDQIIAKVDLLILILSVIFIKGNRVSEDDLRKQVIKWEILAQMEHIVFGDPWKFITEDLVREEYLGYQQVPNSDPALHEFLWGPRTHDETSKMKILEHVAKLNRVDPRSYPHLYAEALKEENNVLLLQLLCRLYQDNKIAKLLPILLFKYQEEEPITKAEMLHHVQYNYQEHFPQIFKAVCECMSLAFGIDIREVDPPGQIYVLLPVLGLTYNGILVEDYQSISKINLLVVILIVIFLKGNRISEEDARELLRTRGMLPQREHFVIGDPWEFIRKDLVQVQYLEYRQVPNSNPARYEFLWGPRAKAETSKMKVLEHLAKVNKRDPRSYTHLYEEALREESEAAHS</sequence>
<dbReference type="InterPro" id="IPR037445">
    <property type="entry name" value="MAGE"/>
</dbReference>
<evidence type="ECO:0000313" key="4">
    <source>
        <dbReference type="Proteomes" id="UP000028990"/>
    </source>
</evidence>
<evidence type="ECO:0000259" key="2">
    <source>
        <dbReference type="PROSITE" id="PS50838"/>
    </source>
</evidence>
<evidence type="ECO:0000313" key="3">
    <source>
        <dbReference type="EMBL" id="KFO37089.1"/>
    </source>
</evidence>
<dbReference type="EMBL" id="KN121104">
    <property type="protein sequence ID" value="KFO37089.1"/>
    <property type="molecule type" value="Genomic_DNA"/>
</dbReference>
<dbReference type="GO" id="GO:0005634">
    <property type="term" value="C:nucleus"/>
    <property type="evidence" value="ECO:0007669"/>
    <property type="project" value="TreeGrafter"/>
</dbReference>
<dbReference type="Proteomes" id="UP000028990">
    <property type="component" value="Unassembled WGS sequence"/>
</dbReference>
<name>A0A091DY97_FUKDA</name>
<accession>A0A091DY97</accession>
<reference evidence="3 4" key="1">
    <citation type="submission" date="2013-11" db="EMBL/GenBank/DDBJ databases">
        <title>The Damaraland mole rat (Fukomys damarensis) genome and evolution of African mole rats.</title>
        <authorList>
            <person name="Gladyshev V.N."/>
            <person name="Fang X."/>
        </authorList>
    </citation>
    <scope>NUCLEOTIDE SEQUENCE [LARGE SCALE GENOMIC DNA]</scope>
    <source>
        <tissue evidence="3">Liver</tissue>
    </source>
</reference>
<proteinExistence type="predicted"/>
<protein>
    <submittedName>
        <fullName evidence="3">Melanoma-associated antigen 10</fullName>
    </submittedName>
</protein>
<dbReference type="PANTHER" id="PTHR11736">
    <property type="entry name" value="MELANOMA-ASSOCIATED ANTIGEN MAGE ANTIGEN"/>
    <property type="match status" value="1"/>
</dbReference>
<dbReference type="Gene3D" id="1.10.10.1200">
    <property type="entry name" value="MAGE homology domain, winged helix WH1 motif"/>
    <property type="match status" value="2"/>
</dbReference>
<dbReference type="InterPro" id="IPR041898">
    <property type="entry name" value="MAGE_WH1"/>
</dbReference>
<dbReference type="Gene3D" id="1.10.10.1210">
    <property type="entry name" value="MAGE homology domain, winged helix WH2 motif"/>
    <property type="match status" value="2"/>
</dbReference>
<dbReference type="InterPro" id="IPR041899">
    <property type="entry name" value="MAGE_WH2"/>
</dbReference>
<feature type="domain" description="MAGE" evidence="2">
    <location>
        <begin position="256"/>
        <end position="456"/>
    </location>
</feature>
<dbReference type="InterPro" id="IPR002190">
    <property type="entry name" value="MHD_dom"/>
</dbReference>